<dbReference type="SUPFAM" id="SSF54665">
    <property type="entry name" value="CO dehydrogenase molybdoprotein N-domain-like"/>
    <property type="match status" value="1"/>
</dbReference>
<dbReference type="InterPro" id="IPR008274">
    <property type="entry name" value="AldOxase/xan_DH_MoCoBD1"/>
</dbReference>
<dbReference type="Gene3D" id="3.90.1170.50">
    <property type="entry name" value="Aldehyde oxidase/xanthine dehydrogenase, a/b hammerhead"/>
    <property type="match status" value="1"/>
</dbReference>
<evidence type="ECO:0000259" key="1">
    <source>
        <dbReference type="SMART" id="SM01008"/>
    </source>
</evidence>
<organism evidence="2 3">
    <name type="scientific">Gemmatimonas groenlandica</name>
    <dbReference type="NCBI Taxonomy" id="2732249"/>
    <lineage>
        <taxon>Bacteria</taxon>
        <taxon>Pseudomonadati</taxon>
        <taxon>Gemmatimonadota</taxon>
        <taxon>Gemmatimonadia</taxon>
        <taxon>Gemmatimonadales</taxon>
        <taxon>Gemmatimonadaceae</taxon>
        <taxon>Gemmatimonas</taxon>
    </lineage>
</organism>
<gene>
    <name evidence="2" type="ORF">HKW67_16320</name>
</gene>
<dbReference type="Gene3D" id="3.30.365.10">
    <property type="entry name" value="Aldehyde oxidase/xanthine dehydrogenase, molybdopterin binding domain"/>
    <property type="match status" value="4"/>
</dbReference>
<protein>
    <submittedName>
        <fullName evidence="2">Xanthine dehydrogenase family protein molybdopterin-binding subunit</fullName>
    </submittedName>
</protein>
<evidence type="ECO:0000313" key="3">
    <source>
        <dbReference type="Proteomes" id="UP000500938"/>
    </source>
</evidence>
<dbReference type="KEGG" id="ggr:HKW67_16320"/>
<dbReference type="InterPro" id="IPR052516">
    <property type="entry name" value="N-heterocyclic_Hydroxylase"/>
</dbReference>
<dbReference type="Pfam" id="PF20256">
    <property type="entry name" value="MoCoBD_2"/>
    <property type="match status" value="2"/>
</dbReference>
<dbReference type="InterPro" id="IPR046867">
    <property type="entry name" value="AldOxase/xan_DH_MoCoBD2"/>
</dbReference>
<feature type="domain" description="Aldehyde oxidase/xanthine dehydrogenase a/b hammerhead" evidence="1">
    <location>
        <begin position="241"/>
        <end position="329"/>
    </location>
</feature>
<evidence type="ECO:0000313" key="2">
    <source>
        <dbReference type="EMBL" id="QJR36971.1"/>
    </source>
</evidence>
<dbReference type="InterPro" id="IPR037165">
    <property type="entry name" value="AldOxase/xan_DH_Mopterin-bd_sf"/>
</dbReference>
<dbReference type="Proteomes" id="UP000500938">
    <property type="component" value="Chromosome"/>
</dbReference>
<dbReference type="InterPro" id="IPR012368">
    <property type="entry name" value="OxRdtase_Mopterin-bd_su_IorB"/>
</dbReference>
<name>A0A6M4IXP9_9BACT</name>
<dbReference type="SUPFAM" id="SSF56003">
    <property type="entry name" value="Molybdenum cofactor-binding domain"/>
    <property type="match status" value="2"/>
</dbReference>
<proteinExistence type="predicted"/>
<reference evidence="2 3" key="1">
    <citation type="submission" date="2020-05" db="EMBL/GenBank/DDBJ databases">
        <title>Complete genome sequence of Gemmatimonas greenlandica TET16.</title>
        <authorList>
            <person name="Zeng Y."/>
        </authorList>
    </citation>
    <scope>NUCLEOTIDE SEQUENCE [LARGE SCALE GENOMIC DNA]</scope>
    <source>
        <strain evidence="2 3">TET16</strain>
    </source>
</reference>
<dbReference type="InterPro" id="IPR036856">
    <property type="entry name" value="Ald_Oxase/Xan_DH_a/b_sf"/>
</dbReference>
<dbReference type="SMART" id="SM01008">
    <property type="entry name" value="Ald_Xan_dh_C"/>
    <property type="match status" value="1"/>
</dbReference>
<dbReference type="PIRSF" id="PIRSF036389">
    <property type="entry name" value="IOR_B"/>
    <property type="match status" value="1"/>
</dbReference>
<dbReference type="PANTHER" id="PTHR47495">
    <property type="entry name" value="ALDEHYDE DEHYDROGENASE"/>
    <property type="match status" value="1"/>
</dbReference>
<dbReference type="PANTHER" id="PTHR47495:SF2">
    <property type="entry name" value="ALDEHYDE DEHYDROGENASE"/>
    <property type="match status" value="1"/>
</dbReference>
<dbReference type="InterPro" id="IPR000674">
    <property type="entry name" value="Ald_Oxase/Xan_DH_a/b"/>
</dbReference>
<dbReference type="RefSeq" id="WP_171226404.1">
    <property type="nucleotide sequence ID" value="NZ_CP053085.1"/>
</dbReference>
<dbReference type="GO" id="GO:0016491">
    <property type="term" value="F:oxidoreductase activity"/>
    <property type="evidence" value="ECO:0007669"/>
    <property type="project" value="InterPro"/>
</dbReference>
<accession>A0A6M4IXP9</accession>
<dbReference type="EMBL" id="CP053085">
    <property type="protein sequence ID" value="QJR36971.1"/>
    <property type="molecule type" value="Genomic_DNA"/>
</dbReference>
<dbReference type="Pfam" id="PF02738">
    <property type="entry name" value="MoCoBD_1"/>
    <property type="match status" value="1"/>
</dbReference>
<sequence>MKRRTFLLAGLGTGGALFLGWALLPPRQRLVGSTLPESGGTDTGGKAVALNGWLTIAPDDTITVVVPKAEMGQGTHTALAMLMAEELDCDWARVRVEHSPIDKIYGNVSALVEGLPFAPEADGTLVRGIRWMMAKTARELGVMMTGGSSSVRDCWMPMREAGASARASLIAAAAATWGVAASTCRTEQGAVIGTDGRRLRFGELASRAVSHRPREITLKAAADFAVVGKPMPRLDSTAKSNGTATYGIDASLPNMLYAAVLMSPFGATTAPSVTAAQMAQSRAMSGVRAVVSLPGSRYGDPPALAVVAESWWQAHKAAGALASATASGASAVSTVTVLQDIRDTLRNDDGMPLRFFGDAKKVLAAASRTVDATYEAPYLAHATMEPMNATVRVSNDGAELWTGTQVPGYARAAVAHVLGLDDERVTVHQHILGGGFGRRLDVDYVAQAAAIAKTAPGVPVQVIWSREDDMRHDFYRPATVSRLRAALDADGRVTAFVAHSAGQAPFKAYSKRVGFLLTQSGPDRTSSEGTWDQPYAFPALHASHSETDSAIPVGSWRSVGHSHHAFFVESFIDELAAVAKQDPAAYRATMLQSHPRALRVLQLATEKSGWGTPLAPAPDGRPRARGIALHAAFGSIVAEVAEVSVAADGRIRVHRVVAAVDCGLAVNPNIITQQIESGIIDGLSAALNGELVIEGGTPRQSNFHEYRLLRIDECPVIETHIVLSLDVPSGVGEPGLPPIAPAVANALFTLTGTRLRSLPLRMPSEASS</sequence>
<keyword evidence="3" id="KW-1185">Reference proteome</keyword>
<dbReference type="AlphaFoldDB" id="A0A6M4IXP9"/>